<name>A0A4Y2CMZ8_ARAVE</name>
<dbReference type="Proteomes" id="UP000499080">
    <property type="component" value="Unassembled WGS sequence"/>
</dbReference>
<keyword evidence="1" id="KW-0472">Membrane</keyword>
<keyword evidence="3" id="KW-1185">Reference proteome</keyword>
<keyword evidence="1" id="KW-0812">Transmembrane</keyword>
<reference evidence="2 3" key="1">
    <citation type="journal article" date="2019" name="Sci. Rep.">
        <title>Orb-weaving spider Araneus ventricosus genome elucidates the spidroin gene catalogue.</title>
        <authorList>
            <person name="Kono N."/>
            <person name="Nakamura H."/>
            <person name="Ohtoshi R."/>
            <person name="Moran D.A.P."/>
            <person name="Shinohara A."/>
            <person name="Yoshida Y."/>
            <person name="Fujiwara M."/>
            <person name="Mori M."/>
            <person name="Tomita M."/>
            <person name="Arakawa K."/>
        </authorList>
    </citation>
    <scope>NUCLEOTIDE SEQUENCE [LARGE SCALE GENOMIC DNA]</scope>
</reference>
<proteinExistence type="predicted"/>
<comment type="caution">
    <text evidence="2">The sequence shown here is derived from an EMBL/GenBank/DDBJ whole genome shotgun (WGS) entry which is preliminary data.</text>
</comment>
<dbReference type="EMBL" id="BGPR01000219">
    <property type="protein sequence ID" value="GBM05792.1"/>
    <property type="molecule type" value="Genomic_DNA"/>
</dbReference>
<evidence type="ECO:0000256" key="1">
    <source>
        <dbReference type="SAM" id="Phobius"/>
    </source>
</evidence>
<gene>
    <name evidence="2" type="ORF">AVEN_269_1</name>
</gene>
<sequence>MNAGSSPCQDALEVLSQSESASYKWGKKNFCAEICSEIIKEKRPFMPLATFDERDSSSAYLGEVTVDESDSSSEFKKNYWRKWSCQIIISAGVLQVAMLHIVRKRKIGHIFRRIFQQQN</sequence>
<feature type="transmembrane region" description="Helical" evidence="1">
    <location>
        <begin position="83"/>
        <end position="102"/>
    </location>
</feature>
<keyword evidence="1" id="KW-1133">Transmembrane helix</keyword>
<dbReference type="AlphaFoldDB" id="A0A4Y2CMZ8"/>
<evidence type="ECO:0000313" key="3">
    <source>
        <dbReference type="Proteomes" id="UP000499080"/>
    </source>
</evidence>
<accession>A0A4Y2CMZ8</accession>
<evidence type="ECO:0000313" key="2">
    <source>
        <dbReference type="EMBL" id="GBM05792.1"/>
    </source>
</evidence>
<organism evidence="2 3">
    <name type="scientific">Araneus ventricosus</name>
    <name type="common">Orbweaver spider</name>
    <name type="synonym">Epeira ventricosa</name>
    <dbReference type="NCBI Taxonomy" id="182803"/>
    <lineage>
        <taxon>Eukaryota</taxon>
        <taxon>Metazoa</taxon>
        <taxon>Ecdysozoa</taxon>
        <taxon>Arthropoda</taxon>
        <taxon>Chelicerata</taxon>
        <taxon>Arachnida</taxon>
        <taxon>Araneae</taxon>
        <taxon>Araneomorphae</taxon>
        <taxon>Entelegynae</taxon>
        <taxon>Araneoidea</taxon>
        <taxon>Araneidae</taxon>
        <taxon>Araneus</taxon>
    </lineage>
</organism>
<protein>
    <submittedName>
        <fullName evidence="2">Uncharacterized protein</fullName>
    </submittedName>
</protein>